<evidence type="ECO:0008006" key="4">
    <source>
        <dbReference type="Google" id="ProtNLM"/>
    </source>
</evidence>
<dbReference type="EMBL" id="FN653404">
    <property type="protein sequence ID" value="CBY15024.1"/>
    <property type="molecule type" value="Genomic_DNA"/>
</dbReference>
<keyword evidence="1" id="KW-0812">Transmembrane</keyword>
<reference evidence="2" key="1">
    <citation type="journal article" date="2010" name="Science">
        <title>Plasticity of animal genome architecture unmasked by rapid evolution of a pelagic tunicate.</title>
        <authorList>
            <person name="Denoeud F."/>
            <person name="Henriet S."/>
            <person name="Mungpakdee S."/>
            <person name="Aury J.M."/>
            <person name="Da Silva C."/>
            <person name="Brinkmann H."/>
            <person name="Mikhaleva J."/>
            <person name="Olsen L.C."/>
            <person name="Jubin C."/>
            <person name="Canestro C."/>
            <person name="Bouquet J.M."/>
            <person name="Danks G."/>
            <person name="Poulain J."/>
            <person name="Campsteijn C."/>
            <person name="Adamski M."/>
            <person name="Cross I."/>
            <person name="Yadetie F."/>
            <person name="Muffato M."/>
            <person name="Louis A."/>
            <person name="Butcher S."/>
            <person name="Tsagkogeorga G."/>
            <person name="Konrad A."/>
            <person name="Singh S."/>
            <person name="Jensen M.F."/>
            <person name="Cong E.H."/>
            <person name="Eikeseth-Otteraa H."/>
            <person name="Noel B."/>
            <person name="Anthouard V."/>
            <person name="Porcel B.M."/>
            <person name="Kachouri-Lafond R."/>
            <person name="Nishino A."/>
            <person name="Ugolini M."/>
            <person name="Chourrout P."/>
            <person name="Nishida H."/>
            <person name="Aasland R."/>
            <person name="Huzurbazar S."/>
            <person name="Westhof E."/>
            <person name="Delsuc F."/>
            <person name="Lehrach H."/>
            <person name="Reinhardt R."/>
            <person name="Weissenbach J."/>
            <person name="Roy S.W."/>
            <person name="Artiguenave F."/>
            <person name="Postlethwait J.H."/>
            <person name="Manak J.R."/>
            <person name="Thompson E.M."/>
            <person name="Jaillon O."/>
            <person name="Du Pasquier L."/>
            <person name="Boudinot P."/>
            <person name="Liberles D.A."/>
            <person name="Volff J.N."/>
            <person name="Philippe H."/>
            <person name="Lenhard B."/>
            <person name="Roest Crollius H."/>
            <person name="Wincker P."/>
            <person name="Chourrout D."/>
        </authorList>
    </citation>
    <scope>NUCLEOTIDE SEQUENCE [LARGE SCALE GENOMIC DNA]</scope>
</reference>
<accession>E4XZG2</accession>
<proteinExistence type="predicted"/>
<organism evidence="2">
    <name type="scientific">Oikopleura dioica</name>
    <name type="common">Tunicate</name>
    <dbReference type="NCBI Taxonomy" id="34765"/>
    <lineage>
        <taxon>Eukaryota</taxon>
        <taxon>Metazoa</taxon>
        <taxon>Chordata</taxon>
        <taxon>Tunicata</taxon>
        <taxon>Appendicularia</taxon>
        <taxon>Copelata</taxon>
        <taxon>Oikopleuridae</taxon>
        <taxon>Oikopleura</taxon>
    </lineage>
</organism>
<protein>
    <recommendedName>
        <fullName evidence="4">Transmembrane protein 231</fullName>
    </recommendedName>
</protein>
<dbReference type="AlphaFoldDB" id="E4XZG2"/>
<sequence>MILWRRNLKKYYYSENNGPLLADLGFLAKAGATIICVVLPLVLALASGRLVDDFDVRQVEMDARFNEAVLVVHSSSAPNLEVFRFSRTRNFRDFSSSSFLAANFSDRLEVTLSTSSSDVTGFDIFSYISAPTISSSSQLIYSQSKIATTADEAEIHYNIRLTQRNNVFWINPAYQTDQFDNSYLPSKFENDWDPDQAIRNATDQLVRMTASDRIKWSFNGSGDEGFTLKMTFWHGGRMMTMAEATTTAQLYRIIIQFIYFLIPIAWVCVKVLDYCFDSGIFGSNCKMEKMN</sequence>
<keyword evidence="1" id="KW-0472">Membrane</keyword>
<keyword evidence="1" id="KW-1133">Transmembrane helix</keyword>
<dbReference type="Proteomes" id="UP000001307">
    <property type="component" value="Unassembled WGS sequence"/>
</dbReference>
<name>E4XZG2_OIKDI</name>
<gene>
    <name evidence="2" type="ORF">GSOID_T00010127001</name>
</gene>
<dbReference type="FunCoup" id="E4XZG2">
    <property type="interactions" value="10"/>
</dbReference>
<feature type="transmembrane region" description="Helical" evidence="1">
    <location>
        <begin position="20"/>
        <end position="46"/>
    </location>
</feature>
<keyword evidence="3" id="KW-1185">Reference proteome</keyword>
<evidence type="ECO:0000313" key="2">
    <source>
        <dbReference type="EMBL" id="CBY15024.1"/>
    </source>
</evidence>
<evidence type="ECO:0000313" key="3">
    <source>
        <dbReference type="Proteomes" id="UP000001307"/>
    </source>
</evidence>
<evidence type="ECO:0000256" key="1">
    <source>
        <dbReference type="SAM" id="Phobius"/>
    </source>
</evidence>
<dbReference type="InParanoid" id="E4XZG2"/>